<evidence type="ECO:0000259" key="5">
    <source>
        <dbReference type="Pfam" id="PF26580"/>
    </source>
</evidence>
<sequence>MKIRPFRIVAAVTMAAAALTFTACSSTEESSTDAAATSTEAPAEFESGKSQDGREEGKAPTTTAPPNLPKPTVEELNDKLTRALDGAVSEEEKLAFIEDAEQDPQLVDKLVEAAKKNEVTVKITEVGEPAEGKLTATADITIAGSPVENGSVAFVAEGDQWKIAHDFACTVVKNAELDSAACQPEA</sequence>
<evidence type="ECO:0000313" key="7">
    <source>
        <dbReference type="Proteomes" id="UP000565715"/>
    </source>
</evidence>
<name>A0A846XTV9_9NOCA</name>
<evidence type="ECO:0000256" key="2">
    <source>
        <dbReference type="ARBA" id="ARBA00093774"/>
    </source>
</evidence>
<proteinExistence type="inferred from homology"/>
<dbReference type="Pfam" id="PF26580">
    <property type="entry name" value="Mtb12_C"/>
    <property type="match status" value="1"/>
</dbReference>
<protein>
    <recommendedName>
        <fullName evidence="5">Low molecular weight antigen MTB12-like C-terminal domain-containing protein</fullName>
    </recommendedName>
</protein>
<evidence type="ECO:0000256" key="1">
    <source>
        <dbReference type="ARBA" id="ARBA00022729"/>
    </source>
</evidence>
<dbReference type="InterPro" id="IPR058644">
    <property type="entry name" value="Mtb12-like_C"/>
</dbReference>
<comment type="caution">
    <text evidence="6">The sequence shown here is derived from an EMBL/GenBank/DDBJ whole genome shotgun (WGS) entry which is preliminary data.</text>
</comment>
<feature type="compositionally biased region" description="Basic and acidic residues" evidence="3">
    <location>
        <begin position="46"/>
        <end position="58"/>
    </location>
</feature>
<evidence type="ECO:0000256" key="4">
    <source>
        <dbReference type="SAM" id="SignalP"/>
    </source>
</evidence>
<evidence type="ECO:0000313" key="6">
    <source>
        <dbReference type="EMBL" id="NKY37903.1"/>
    </source>
</evidence>
<organism evidence="6 7">
    <name type="scientific">Nocardia speluncae</name>
    <dbReference type="NCBI Taxonomy" id="419477"/>
    <lineage>
        <taxon>Bacteria</taxon>
        <taxon>Bacillati</taxon>
        <taxon>Actinomycetota</taxon>
        <taxon>Actinomycetes</taxon>
        <taxon>Mycobacteriales</taxon>
        <taxon>Nocardiaceae</taxon>
        <taxon>Nocardia</taxon>
    </lineage>
</organism>
<gene>
    <name evidence="6" type="ORF">HGA13_33285</name>
</gene>
<dbReference type="Proteomes" id="UP000565715">
    <property type="component" value="Unassembled WGS sequence"/>
</dbReference>
<keyword evidence="1 4" id="KW-0732">Signal</keyword>
<dbReference type="EMBL" id="JAAXOO010000011">
    <property type="protein sequence ID" value="NKY37903.1"/>
    <property type="molecule type" value="Genomic_DNA"/>
</dbReference>
<evidence type="ECO:0000256" key="3">
    <source>
        <dbReference type="SAM" id="MobiDB-lite"/>
    </source>
</evidence>
<keyword evidence="7" id="KW-1185">Reference proteome</keyword>
<feature type="region of interest" description="Disordered" evidence="3">
    <location>
        <begin position="25"/>
        <end position="73"/>
    </location>
</feature>
<feature type="compositionally biased region" description="Low complexity" evidence="3">
    <location>
        <begin position="25"/>
        <end position="45"/>
    </location>
</feature>
<reference evidence="6 7" key="1">
    <citation type="submission" date="2020-04" db="EMBL/GenBank/DDBJ databases">
        <title>MicrobeNet Type strains.</title>
        <authorList>
            <person name="Nicholson A.C."/>
        </authorList>
    </citation>
    <scope>NUCLEOTIDE SEQUENCE [LARGE SCALE GENOMIC DNA]</scope>
    <source>
        <strain evidence="6 7">DSM 45078</strain>
    </source>
</reference>
<accession>A0A846XTV9</accession>
<dbReference type="AlphaFoldDB" id="A0A846XTV9"/>
<feature type="chain" id="PRO_5032848108" description="Low molecular weight antigen MTB12-like C-terminal domain-containing protein" evidence="4">
    <location>
        <begin position="26"/>
        <end position="186"/>
    </location>
</feature>
<dbReference type="PROSITE" id="PS51257">
    <property type="entry name" value="PROKAR_LIPOPROTEIN"/>
    <property type="match status" value="1"/>
</dbReference>
<dbReference type="RefSeq" id="WP_068050109.1">
    <property type="nucleotide sequence ID" value="NZ_JAAXOO010000011.1"/>
</dbReference>
<feature type="domain" description="Low molecular weight antigen MTB12-like C-terminal" evidence="5">
    <location>
        <begin position="69"/>
        <end position="177"/>
    </location>
</feature>
<comment type="similarity">
    <text evidence="2">Belongs to the MTB12 family.</text>
</comment>
<feature type="signal peptide" evidence="4">
    <location>
        <begin position="1"/>
        <end position="25"/>
    </location>
</feature>